<dbReference type="EMBL" id="VFON01000001">
    <property type="protein sequence ID" value="TQL42915.1"/>
    <property type="molecule type" value="Genomic_DNA"/>
</dbReference>
<reference evidence="3 4" key="1">
    <citation type="submission" date="2019-06" db="EMBL/GenBank/DDBJ databases">
        <title>Sequencing the genomes of 1000 actinobacteria strains.</title>
        <authorList>
            <person name="Klenk H.-P."/>
        </authorList>
    </citation>
    <scope>NUCLEOTIDE SEQUENCE [LARGE SCALE GENOMIC DNA]</scope>
    <source>
        <strain evidence="3 4">DSM 8803</strain>
    </source>
</reference>
<dbReference type="PANTHER" id="PTHR43353:SF3">
    <property type="entry name" value="ALDEHYDE DEHYDROGENASE-RELATED"/>
    <property type="match status" value="1"/>
</dbReference>
<sequence>MTSIQPPIVVQRSYIDGSWIELEDSGRPLCDPNTGEVRQPKLTTTPEQVERALDAAYRFDQDGLARTIPLSERVEFLEAFAEELDRQQEAIAVQDAITTGATIRTTRLVAASLGARVRSMVSDAVALGEAVDLGSAEFPVKLLREPIGPAVIIAPWNVPAFTASGKVAAALLAGCPVILKPSENTPTGVQVLAEILVSVMESRGLPPAYFQLVQGGSSIGSLLTSDRRVAALVFTGGVETGRTVAQEAASALMVMQMELGSNNTVIVREDADVRQTAASLVQGTTRVNGQWCEAPGKVLVHERLHDDLAEALREEFDALQIGSSLDDETQLGPLAFERHRDALRAEVARLESLGGRFIGKQELPALDGWFVAPGVIVGVDPEHATTELFGPLLTLHSFSDDEQALRLANAPEGGLDAYVFSADIEAAMTLGSRIRAGEIRINGTFMSDLADGSQQTFWGSSGIGGHAPQYGVRFFLGDRVVGVDSGAFEL</sequence>
<keyword evidence="1" id="KW-0560">Oxidoreductase</keyword>
<dbReference type="GO" id="GO:0016620">
    <property type="term" value="F:oxidoreductase activity, acting on the aldehyde or oxo group of donors, NAD or NADP as acceptor"/>
    <property type="evidence" value="ECO:0007669"/>
    <property type="project" value="InterPro"/>
</dbReference>
<evidence type="ECO:0000259" key="2">
    <source>
        <dbReference type="Pfam" id="PF00171"/>
    </source>
</evidence>
<dbReference type="PANTHER" id="PTHR43353">
    <property type="entry name" value="SUCCINATE-SEMIALDEHYDE DEHYDROGENASE, MITOCHONDRIAL"/>
    <property type="match status" value="1"/>
</dbReference>
<dbReference type="AlphaFoldDB" id="A0A542Y4A9"/>
<dbReference type="Proteomes" id="UP000319094">
    <property type="component" value="Unassembled WGS sequence"/>
</dbReference>
<keyword evidence="4" id="KW-1185">Reference proteome</keyword>
<dbReference type="SUPFAM" id="SSF53720">
    <property type="entry name" value="ALDH-like"/>
    <property type="match status" value="1"/>
</dbReference>
<evidence type="ECO:0000313" key="3">
    <source>
        <dbReference type="EMBL" id="TQL42915.1"/>
    </source>
</evidence>
<evidence type="ECO:0000256" key="1">
    <source>
        <dbReference type="ARBA" id="ARBA00023002"/>
    </source>
</evidence>
<gene>
    <name evidence="3" type="ORF">FB468_0925</name>
</gene>
<feature type="domain" description="Aldehyde dehydrogenase" evidence="2">
    <location>
        <begin position="22"/>
        <end position="477"/>
    </location>
</feature>
<dbReference type="Pfam" id="PF00171">
    <property type="entry name" value="Aldedh"/>
    <property type="match status" value="1"/>
</dbReference>
<comment type="caution">
    <text evidence="3">The sequence shown here is derived from an EMBL/GenBank/DDBJ whole genome shotgun (WGS) entry which is preliminary data.</text>
</comment>
<evidence type="ECO:0000313" key="4">
    <source>
        <dbReference type="Proteomes" id="UP000319094"/>
    </source>
</evidence>
<dbReference type="CDD" id="cd07078">
    <property type="entry name" value="ALDH"/>
    <property type="match status" value="1"/>
</dbReference>
<dbReference type="InterPro" id="IPR016163">
    <property type="entry name" value="Ald_DH_C"/>
</dbReference>
<accession>A0A542Y4A9</accession>
<dbReference type="InterPro" id="IPR015590">
    <property type="entry name" value="Aldehyde_DH_dom"/>
</dbReference>
<dbReference type="InterPro" id="IPR016161">
    <property type="entry name" value="Ald_DH/histidinol_DH"/>
</dbReference>
<proteinExistence type="predicted"/>
<dbReference type="Gene3D" id="3.40.605.10">
    <property type="entry name" value="Aldehyde Dehydrogenase, Chain A, domain 1"/>
    <property type="match status" value="1"/>
</dbReference>
<dbReference type="RefSeq" id="WP_246055754.1">
    <property type="nucleotide sequence ID" value="NZ_BAAAUY010000021.1"/>
</dbReference>
<dbReference type="InterPro" id="IPR016162">
    <property type="entry name" value="Ald_DH_N"/>
</dbReference>
<dbReference type="Gene3D" id="3.40.309.10">
    <property type="entry name" value="Aldehyde Dehydrogenase, Chain A, domain 2"/>
    <property type="match status" value="1"/>
</dbReference>
<name>A0A542Y4A9_9MICO</name>
<dbReference type="InterPro" id="IPR050740">
    <property type="entry name" value="Aldehyde_DH_Superfamily"/>
</dbReference>
<protein>
    <submittedName>
        <fullName evidence="3">Phenylacetaldehyde dehydrogenase</fullName>
    </submittedName>
</protein>
<organism evidence="3 4">
    <name type="scientific">Leucobacter komagatae</name>
    <dbReference type="NCBI Taxonomy" id="55969"/>
    <lineage>
        <taxon>Bacteria</taxon>
        <taxon>Bacillati</taxon>
        <taxon>Actinomycetota</taxon>
        <taxon>Actinomycetes</taxon>
        <taxon>Micrococcales</taxon>
        <taxon>Microbacteriaceae</taxon>
        <taxon>Leucobacter</taxon>
    </lineage>
</organism>